<protein>
    <submittedName>
        <fullName evidence="2">Uncharacterized protein</fullName>
    </submittedName>
</protein>
<reference evidence="2" key="1">
    <citation type="submission" date="2022-08" db="EMBL/GenBank/DDBJ databases">
        <title>Genomic Encyclopedia of Type Strains, Phase V (KMG-V): Genome sequencing to study the core and pangenomes of soil and plant-associated prokaryotes.</title>
        <authorList>
            <person name="Whitman W."/>
        </authorList>
    </citation>
    <scope>NUCLEOTIDE SEQUENCE</scope>
    <source>
        <strain evidence="2">SP2016B</strain>
    </source>
</reference>
<evidence type="ECO:0000313" key="2">
    <source>
        <dbReference type="EMBL" id="MCS3866344.1"/>
    </source>
</evidence>
<evidence type="ECO:0000256" key="1">
    <source>
        <dbReference type="SAM" id="MobiDB-lite"/>
    </source>
</evidence>
<dbReference type="Proteomes" id="UP001155034">
    <property type="component" value="Unassembled WGS sequence"/>
</dbReference>
<accession>A0A9X2U3S3</accession>
<organism evidence="2 3">
    <name type="scientific">Salinibacter ruber</name>
    <dbReference type="NCBI Taxonomy" id="146919"/>
    <lineage>
        <taxon>Bacteria</taxon>
        <taxon>Pseudomonadati</taxon>
        <taxon>Rhodothermota</taxon>
        <taxon>Rhodothermia</taxon>
        <taxon>Rhodothermales</taxon>
        <taxon>Salinibacteraceae</taxon>
        <taxon>Salinibacter</taxon>
    </lineage>
</organism>
<sequence length="49" mass="5670">MNTQKREEDRIYHPANRDCESSEGGGPECTGNKKRSITRYKNGEPIFLR</sequence>
<proteinExistence type="predicted"/>
<gene>
    <name evidence="2" type="ORF">GGP82_002917</name>
</gene>
<dbReference type="AlphaFoldDB" id="A0A9X2U3S3"/>
<comment type="caution">
    <text evidence="2">The sequence shown here is derived from an EMBL/GenBank/DDBJ whole genome shotgun (WGS) entry which is preliminary data.</text>
</comment>
<feature type="compositionally biased region" description="Basic and acidic residues" evidence="1">
    <location>
        <begin position="1"/>
        <end position="20"/>
    </location>
</feature>
<evidence type="ECO:0000313" key="3">
    <source>
        <dbReference type="Proteomes" id="UP001155034"/>
    </source>
</evidence>
<dbReference type="EMBL" id="JANTYZ010000011">
    <property type="protein sequence ID" value="MCS3866344.1"/>
    <property type="molecule type" value="Genomic_DNA"/>
</dbReference>
<name>A0A9X2U3S3_9BACT</name>
<feature type="region of interest" description="Disordered" evidence="1">
    <location>
        <begin position="1"/>
        <end position="49"/>
    </location>
</feature>